<evidence type="ECO:0000313" key="6">
    <source>
        <dbReference type="Proteomes" id="UP001201980"/>
    </source>
</evidence>
<dbReference type="EMBL" id="JAKWBI020000068">
    <property type="protein sequence ID" value="KAJ2903890.1"/>
    <property type="molecule type" value="Genomic_DNA"/>
</dbReference>
<feature type="region of interest" description="Disordered" evidence="3">
    <location>
        <begin position="56"/>
        <end position="87"/>
    </location>
</feature>
<dbReference type="PROSITE" id="PS50103">
    <property type="entry name" value="ZF_C3H1"/>
    <property type="match status" value="1"/>
</dbReference>
<dbReference type="InterPro" id="IPR000571">
    <property type="entry name" value="Znf_CCCH"/>
</dbReference>
<evidence type="ECO:0000259" key="4">
    <source>
        <dbReference type="PROSITE" id="PS50103"/>
    </source>
</evidence>
<reference evidence="5" key="1">
    <citation type="submission" date="2022-07" db="EMBL/GenBank/DDBJ databases">
        <title>Draft genome sequence of Zalerion maritima ATCC 34329, a (micro)plastics degrading marine fungus.</title>
        <authorList>
            <person name="Paco A."/>
            <person name="Goncalves M.F.M."/>
            <person name="Rocha-Santos T.A.P."/>
            <person name="Alves A."/>
        </authorList>
    </citation>
    <scope>NUCLEOTIDE SEQUENCE</scope>
    <source>
        <strain evidence="5">ATCC 34329</strain>
    </source>
</reference>
<dbReference type="AlphaFoldDB" id="A0AAD5RTJ0"/>
<feature type="domain" description="C3H1-type" evidence="4">
    <location>
        <begin position="475"/>
        <end position="503"/>
    </location>
</feature>
<dbReference type="Pfam" id="PF25543">
    <property type="entry name" value="zf-CCCH_tandem"/>
    <property type="match status" value="1"/>
</dbReference>
<gene>
    <name evidence="5" type="ORF">MKZ38_009176</name>
</gene>
<comment type="caution">
    <text evidence="5">The sequence shown here is derived from an EMBL/GenBank/DDBJ whole genome shotgun (WGS) entry which is preliminary data.</text>
</comment>
<feature type="coiled-coil region" evidence="2">
    <location>
        <begin position="138"/>
        <end position="172"/>
    </location>
</feature>
<evidence type="ECO:0000256" key="3">
    <source>
        <dbReference type="SAM" id="MobiDB-lite"/>
    </source>
</evidence>
<dbReference type="Pfam" id="PF25540">
    <property type="entry name" value="DUF7923"/>
    <property type="match status" value="1"/>
</dbReference>
<dbReference type="GO" id="GO:0008270">
    <property type="term" value="F:zinc ion binding"/>
    <property type="evidence" value="ECO:0007669"/>
    <property type="project" value="UniProtKB-KW"/>
</dbReference>
<dbReference type="PANTHER" id="PTHR37543:SF1">
    <property type="entry name" value="CCCH ZINC FINGER DNA BINDING PROTEIN (AFU_ORTHOLOGUE AFUA_5G12760)"/>
    <property type="match status" value="1"/>
</dbReference>
<evidence type="ECO:0000256" key="2">
    <source>
        <dbReference type="SAM" id="Coils"/>
    </source>
</evidence>
<dbReference type="Proteomes" id="UP001201980">
    <property type="component" value="Unassembled WGS sequence"/>
</dbReference>
<feature type="zinc finger region" description="C3H1-type" evidence="1">
    <location>
        <begin position="475"/>
        <end position="503"/>
    </location>
</feature>
<keyword evidence="1" id="KW-0863">Zinc-finger</keyword>
<keyword evidence="2" id="KW-0175">Coiled coil</keyword>
<evidence type="ECO:0000256" key="1">
    <source>
        <dbReference type="PROSITE-ProRule" id="PRU00723"/>
    </source>
</evidence>
<keyword evidence="6" id="KW-1185">Reference proteome</keyword>
<keyword evidence="1" id="KW-0862">Zinc</keyword>
<feature type="region of interest" description="Disordered" evidence="3">
    <location>
        <begin position="370"/>
        <end position="458"/>
    </location>
</feature>
<dbReference type="Pfam" id="PF25542">
    <property type="entry name" value="zf-CCCH_12"/>
    <property type="match status" value="1"/>
</dbReference>
<sequence length="552" mass="61430">MTMSSSTSSTLSQYTAIGTPFGIVRPPSSLTSCNSFSATNSPRPTAVAIGAQQYNQRQLHHQGSSNSNTANTMDSSSEPNVQPPFDDFLRRFDDVSRQSQKSESLIKDLLAYAHSLSLHFERETNRLTEEIRVHQLDLADSKDSRRTLQKRLKEIENRQGSLAHENDALKNRNPYVVILIDGDGLIFRESLVRQGIEGGKLAAYAFKSSIAAQLGPRADEVEIICTIYANLYSLSQAMRRDGSIEHHNEIKDFMLGFTQAKATFNFVDVGHGKERADAKIQDTARFHSKNSNCRHIFLGTSHDAGYAPFLDEFCRDDVNKKRTVLLEGSPMVNEIARIGIEKLKIENMFKSEKLGCRRTSCNQIIAPGGEQYSPPLMHPSPILTNSVAGGPQPSQVPQPPRPLSQQQEAASQRKPTPPPTLTLPIKIKPANARQNTPATKKIIPPPQKPWNPGRRGLDPFLNVNQTVLDAIKRRRDSDKLCNNHYLRGPCAKAGECCFEHSYRPNKEEINVIAFLARLNPCTNGQDCEVEDCIYGHHVSILLLSLLCPSVKN</sequence>
<feature type="compositionally biased region" description="Polar residues" evidence="3">
    <location>
        <begin position="56"/>
        <end position="80"/>
    </location>
</feature>
<dbReference type="InterPro" id="IPR057654">
    <property type="entry name" value="Znf-CCCH_tandem"/>
</dbReference>
<name>A0AAD5RTJ0_9PEZI</name>
<organism evidence="5 6">
    <name type="scientific">Zalerion maritima</name>
    <dbReference type="NCBI Taxonomy" id="339359"/>
    <lineage>
        <taxon>Eukaryota</taxon>
        <taxon>Fungi</taxon>
        <taxon>Dikarya</taxon>
        <taxon>Ascomycota</taxon>
        <taxon>Pezizomycotina</taxon>
        <taxon>Sordariomycetes</taxon>
        <taxon>Lulworthiomycetidae</taxon>
        <taxon>Lulworthiales</taxon>
        <taxon>Lulworthiaceae</taxon>
        <taxon>Zalerion</taxon>
    </lineage>
</organism>
<proteinExistence type="predicted"/>
<accession>A0AAD5RTJ0</accession>
<dbReference type="PANTHER" id="PTHR37543">
    <property type="entry name" value="CCCH ZINC FINGER DNA BINDING PROTEIN (AFU_ORTHOLOGUE AFUA_5G12760)"/>
    <property type="match status" value="1"/>
</dbReference>
<protein>
    <recommendedName>
        <fullName evidence="4">C3H1-type domain-containing protein</fullName>
    </recommendedName>
</protein>
<dbReference type="InterPro" id="IPR057683">
    <property type="entry name" value="DUF7923"/>
</dbReference>
<evidence type="ECO:0000313" key="5">
    <source>
        <dbReference type="EMBL" id="KAJ2903890.1"/>
    </source>
</evidence>
<keyword evidence="1" id="KW-0479">Metal-binding</keyword>